<reference evidence="1 2" key="1">
    <citation type="submission" date="2011-11" db="EMBL/GenBank/DDBJ databases">
        <title>The Noncontiguous Finished genome of Desulfosporosinus youngiae DSM 17734.</title>
        <authorList>
            <consortium name="US DOE Joint Genome Institute (JGI-PGF)"/>
            <person name="Lucas S."/>
            <person name="Han J."/>
            <person name="Lapidus A."/>
            <person name="Cheng J.-F."/>
            <person name="Goodwin L."/>
            <person name="Pitluck S."/>
            <person name="Peters L."/>
            <person name="Ovchinnikova G."/>
            <person name="Lu M."/>
            <person name="Land M.L."/>
            <person name="Hauser L."/>
            <person name="Pester M."/>
            <person name="Spring S."/>
            <person name="Ollivier B."/>
            <person name="Rattei T."/>
            <person name="Klenk H.-P."/>
            <person name="Wagner M."/>
            <person name="Loy A."/>
            <person name="Woyke T.J."/>
        </authorList>
    </citation>
    <scope>NUCLEOTIDE SEQUENCE [LARGE SCALE GENOMIC DNA]</scope>
    <source>
        <strain evidence="1 2">DSM 17734</strain>
    </source>
</reference>
<accession>H5Y571</accession>
<evidence type="ECO:0000313" key="1">
    <source>
        <dbReference type="EMBL" id="EHQ90175.1"/>
    </source>
</evidence>
<evidence type="ECO:0000313" key="2">
    <source>
        <dbReference type="Proteomes" id="UP000005104"/>
    </source>
</evidence>
<dbReference type="Proteomes" id="UP000005104">
    <property type="component" value="Chromosome"/>
</dbReference>
<keyword evidence="2" id="KW-1185">Reference proteome</keyword>
<dbReference type="EMBL" id="CM001441">
    <property type="protein sequence ID" value="EHQ90175.1"/>
    <property type="molecule type" value="Genomic_DNA"/>
</dbReference>
<sequence>MDLNEVKSFIEQNAQNEEVRNYIGGFITPDRVNSWLETEDGKKLIQPKLDQFFSKGLETWKTNNLEKLVSDEVAKRNPSETPEQKQIRELTERLNKKEAEEKRQSLMNKGLLEADKRKLPKEVVSFFLGEDEEATTANLTKLEEIFNKHITDSVEQRLKGGYKPPAGGKTDEAELLKEQIRKSLNGEF</sequence>
<dbReference type="AlphaFoldDB" id="H5Y571"/>
<dbReference type="InterPro" id="IPR025580">
    <property type="entry name" value="Gp46"/>
</dbReference>
<dbReference type="Pfam" id="PF14265">
    <property type="entry name" value="DUF4355"/>
    <property type="match status" value="1"/>
</dbReference>
<dbReference type="RefSeq" id="WP_007784447.1">
    <property type="nucleotide sequence ID" value="NZ_CM001441.1"/>
</dbReference>
<gene>
    <name evidence="1" type="ORF">DesyoDRAFT_3141</name>
</gene>
<name>H5Y571_9FIRM</name>
<dbReference type="eggNOG" id="ENOG502ZX7B">
    <property type="taxonomic scope" value="Bacteria"/>
</dbReference>
<evidence type="ECO:0008006" key="3">
    <source>
        <dbReference type="Google" id="ProtNLM"/>
    </source>
</evidence>
<organism evidence="1 2">
    <name type="scientific">Desulfosporosinus youngiae DSM 17734</name>
    <dbReference type="NCBI Taxonomy" id="768710"/>
    <lineage>
        <taxon>Bacteria</taxon>
        <taxon>Bacillati</taxon>
        <taxon>Bacillota</taxon>
        <taxon>Clostridia</taxon>
        <taxon>Eubacteriales</taxon>
        <taxon>Desulfitobacteriaceae</taxon>
        <taxon>Desulfosporosinus</taxon>
    </lineage>
</organism>
<dbReference type="OrthoDB" id="1901795at2"/>
<dbReference type="HOGENOM" id="CLU_113633_1_0_9"/>
<proteinExistence type="predicted"/>
<dbReference type="STRING" id="768710.DesyoDRAFT_3141"/>
<protein>
    <recommendedName>
        <fullName evidence="3">DUF4355 domain-containing protein</fullName>
    </recommendedName>
</protein>